<reference evidence="1" key="1">
    <citation type="submission" date="2014-09" db="EMBL/GenBank/DDBJ databases">
        <authorList>
            <person name="Magalhaes I.L.F."/>
            <person name="Oliveira U."/>
            <person name="Santos F.R."/>
            <person name="Vidigal T.H.D.A."/>
            <person name="Brescovit A.D."/>
            <person name="Santos A.J."/>
        </authorList>
    </citation>
    <scope>NUCLEOTIDE SEQUENCE</scope>
    <source>
        <tissue evidence="1">Shoot tissue taken approximately 20 cm above the soil surface</tissue>
    </source>
</reference>
<reference evidence="1" key="2">
    <citation type="journal article" date="2015" name="Data Brief">
        <title>Shoot transcriptome of the giant reed, Arundo donax.</title>
        <authorList>
            <person name="Barrero R.A."/>
            <person name="Guerrero F.D."/>
            <person name="Moolhuijzen P."/>
            <person name="Goolsby J.A."/>
            <person name="Tidwell J."/>
            <person name="Bellgard S.E."/>
            <person name="Bellgard M.I."/>
        </authorList>
    </citation>
    <scope>NUCLEOTIDE SEQUENCE</scope>
    <source>
        <tissue evidence="1">Shoot tissue taken approximately 20 cm above the soil surface</tissue>
    </source>
</reference>
<name>A0A0A9F4N9_ARUDO</name>
<protein>
    <submittedName>
        <fullName evidence="1">Uncharacterized protein</fullName>
    </submittedName>
</protein>
<sequence>MAKPEQLILSKTYLTRWHILFLLPTPSMQSLYVVG</sequence>
<dbReference type="AlphaFoldDB" id="A0A0A9F4N9"/>
<proteinExistence type="predicted"/>
<dbReference type="EMBL" id="GBRH01190579">
    <property type="protein sequence ID" value="JAE07317.1"/>
    <property type="molecule type" value="Transcribed_RNA"/>
</dbReference>
<accession>A0A0A9F4N9</accession>
<evidence type="ECO:0000313" key="1">
    <source>
        <dbReference type="EMBL" id="JAE07317.1"/>
    </source>
</evidence>
<organism evidence="1">
    <name type="scientific">Arundo donax</name>
    <name type="common">Giant reed</name>
    <name type="synonym">Donax arundinaceus</name>
    <dbReference type="NCBI Taxonomy" id="35708"/>
    <lineage>
        <taxon>Eukaryota</taxon>
        <taxon>Viridiplantae</taxon>
        <taxon>Streptophyta</taxon>
        <taxon>Embryophyta</taxon>
        <taxon>Tracheophyta</taxon>
        <taxon>Spermatophyta</taxon>
        <taxon>Magnoliopsida</taxon>
        <taxon>Liliopsida</taxon>
        <taxon>Poales</taxon>
        <taxon>Poaceae</taxon>
        <taxon>PACMAD clade</taxon>
        <taxon>Arundinoideae</taxon>
        <taxon>Arundineae</taxon>
        <taxon>Arundo</taxon>
    </lineage>
</organism>